<dbReference type="PANTHER" id="PTHR15139">
    <property type="entry name" value="TUBULIN FOLDING COFACTOR C"/>
    <property type="match status" value="1"/>
</dbReference>
<sequence length="348" mass="37418">MSDHFDYNEFIASFKAQAQELQDGLSSKTPDAKTIDQLSISVTKLRAMVTEVVATGHLPAYDQRLCEERVASLEGSLAKARANVKPKSKFSFKSSVNAKSPAQKSSNNSAPTAPEAGLASKQPSTTVSTTKISINNHHHRLLTFADAEGFDPSGLNLAQSVVITIGGLSHCFVDLTSGTSPNVNALHVQGLKRTVLGTSPNVNALHVQGLKRTVLYAGKIQGSVLLHNCVECTIIVSTHQFRMHTSNTTNVYLDVLSNPVIEKCNDIRFGIYPSNGSTVTATEPSKPEISGNGLPYVVQDFDWMGATMSPHWSAIGPPIFQLPIAMSSDNLDPILDKLLPQIASNQQP</sequence>
<dbReference type="Proteomes" id="UP000663861">
    <property type="component" value="Unassembled WGS sequence"/>
</dbReference>
<dbReference type="InterPro" id="IPR031925">
    <property type="entry name" value="TBCC_N"/>
</dbReference>
<dbReference type="Pfam" id="PF07986">
    <property type="entry name" value="TBCC"/>
    <property type="match status" value="1"/>
</dbReference>
<reference evidence="9" key="1">
    <citation type="submission" date="2021-01" db="EMBL/GenBank/DDBJ databases">
        <authorList>
            <person name="Kaushik A."/>
        </authorList>
    </citation>
    <scope>NUCLEOTIDE SEQUENCE</scope>
    <source>
        <strain evidence="9">AG4-RS23</strain>
    </source>
</reference>
<evidence type="ECO:0000256" key="3">
    <source>
        <dbReference type="ARBA" id="ARBA00022490"/>
    </source>
</evidence>
<dbReference type="InterPro" id="IPR012945">
    <property type="entry name" value="Tubulin-bd_cofactor_C_dom"/>
</dbReference>
<name>A0A8H3HBD4_9AGAM</name>
<evidence type="ECO:0000256" key="6">
    <source>
        <dbReference type="ARBA" id="ARBA00026055"/>
    </source>
</evidence>
<comment type="subunit">
    <text evidence="6">Supercomplex made of cofactors A to E. Cofactors A and D function by capturing and stabilizing tubulin in a quasi-native conformation. Cofactor E binds to the cofactor D-tubulin complex; interaction with cofactor C then causes the release of tubulin polypeptides that are committed to the native state.</text>
</comment>
<keyword evidence="4" id="KW-0007">Acetylation</keyword>
<evidence type="ECO:0000256" key="2">
    <source>
        <dbReference type="ARBA" id="ARBA00008848"/>
    </source>
</evidence>
<dbReference type="InterPro" id="IPR017901">
    <property type="entry name" value="C-CAP_CF_C-like"/>
</dbReference>
<evidence type="ECO:0000313" key="10">
    <source>
        <dbReference type="Proteomes" id="UP000663861"/>
    </source>
</evidence>
<evidence type="ECO:0000256" key="5">
    <source>
        <dbReference type="ARBA" id="ARBA00023186"/>
    </source>
</evidence>
<gene>
    <name evidence="9" type="ORF">RDB_LOCUS144499</name>
</gene>
<keyword evidence="5" id="KW-0143">Chaperone</keyword>
<dbReference type="Gene3D" id="1.20.58.1250">
    <property type="entry name" value="Tubulin Binding Cofactor C, N-terminal domain"/>
    <property type="match status" value="1"/>
</dbReference>
<evidence type="ECO:0000313" key="9">
    <source>
        <dbReference type="EMBL" id="CAE6515147.1"/>
    </source>
</evidence>
<dbReference type="GO" id="GO:0007023">
    <property type="term" value="P:post-chaperonin tubulin folding pathway"/>
    <property type="evidence" value="ECO:0007669"/>
    <property type="project" value="InterPro"/>
</dbReference>
<protein>
    <recommendedName>
        <fullName evidence="8">C-CAP/cofactor C-like domain-containing protein</fullName>
    </recommendedName>
</protein>
<dbReference type="InterPro" id="IPR027684">
    <property type="entry name" value="TBCC"/>
</dbReference>
<dbReference type="GO" id="GO:0015631">
    <property type="term" value="F:tubulin binding"/>
    <property type="evidence" value="ECO:0007669"/>
    <property type="project" value="InterPro"/>
</dbReference>
<evidence type="ECO:0000256" key="7">
    <source>
        <dbReference type="SAM" id="MobiDB-lite"/>
    </source>
</evidence>
<dbReference type="AlphaFoldDB" id="A0A8H3HBD4"/>
<dbReference type="InterPro" id="IPR016098">
    <property type="entry name" value="CAP/MinC_C"/>
</dbReference>
<evidence type="ECO:0000259" key="8">
    <source>
        <dbReference type="PROSITE" id="PS51329"/>
    </source>
</evidence>
<keyword evidence="3" id="KW-0963">Cytoplasm</keyword>
<evidence type="ECO:0000256" key="1">
    <source>
        <dbReference type="ARBA" id="ARBA00004496"/>
    </source>
</evidence>
<comment type="caution">
    <text evidence="9">The sequence shown here is derived from an EMBL/GenBank/DDBJ whole genome shotgun (WGS) entry which is preliminary data.</text>
</comment>
<dbReference type="EMBL" id="CAJMWY010004031">
    <property type="protein sequence ID" value="CAE6515147.1"/>
    <property type="molecule type" value="Genomic_DNA"/>
</dbReference>
<feature type="region of interest" description="Disordered" evidence="7">
    <location>
        <begin position="93"/>
        <end position="129"/>
    </location>
</feature>
<dbReference type="PANTHER" id="PTHR15139:SF0">
    <property type="entry name" value="TUBULIN-SPECIFIC CHAPERONE C"/>
    <property type="match status" value="1"/>
</dbReference>
<accession>A0A8H3HBD4</accession>
<evidence type="ECO:0000256" key="4">
    <source>
        <dbReference type="ARBA" id="ARBA00022990"/>
    </source>
</evidence>
<organism evidence="9 10">
    <name type="scientific">Rhizoctonia solani</name>
    <dbReference type="NCBI Taxonomy" id="456999"/>
    <lineage>
        <taxon>Eukaryota</taxon>
        <taxon>Fungi</taxon>
        <taxon>Dikarya</taxon>
        <taxon>Basidiomycota</taxon>
        <taxon>Agaricomycotina</taxon>
        <taxon>Agaricomycetes</taxon>
        <taxon>Cantharellales</taxon>
        <taxon>Ceratobasidiaceae</taxon>
        <taxon>Rhizoctonia</taxon>
    </lineage>
</organism>
<proteinExistence type="inferred from homology"/>
<comment type="subcellular location">
    <subcellularLocation>
        <location evidence="1">Cytoplasm</location>
    </subcellularLocation>
</comment>
<dbReference type="GO" id="GO:0005737">
    <property type="term" value="C:cytoplasm"/>
    <property type="evidence" value="ECO:0007669"/>
    <property type="project" value="UniProtKB-SubCell"/>
</dbReference>
<feature type="compositionally biased region" description="Polar residues" evidence="7">
    <location>
        <begin position="102"/>
        <end position="111"/>
    </location>
</feature>
<dbReference type="PROSITE" id="PS51329">
    <property type="entry name" value="C_CAP_COFACTOR_C"/>
    <property type="match status" value="1"/>
</dbReference>
<dbReference type="InterPro" id="IPR038397">
    <property type="entry name" value="TBCC_N_sf"/>
</dbReference>
<dbReference type="SMART" id="SM00673">
    <property type="entry name" value="CARP"/>
    <property type="match status" value="2"/>
</dbReference>
<dbReference type="Pfam" id="PF16752">
    <property type="entry name" value="TBCC_N"/>
    <property type="match status" value="1"/>
</dbReference>
<dbReference type="Gene3D" id="2.160.20.70">
    <property type="match status" value="1"/>
</dbReference>
<feature type="domain" description="C-CAP/cofactor C-like" evidence="8">
    <location>
        <begin position="119"/>
        <end position="303"/>
    </location>
</feature>
<dbReference type="GO" id="GO:0007021">
    <property type="term" value="P:tubulin complex assembly"/>
    <property type="evidence" value="ECO:0007669"/>
    <property type="project" value="TreeGrafter"/>
</dbReference>
<dbReference type="InterPro" id="IPR006599">
    <property type="entry name" value="CARP_motif"/>
</dbReference>
<comment type="similarity">
    <text evidence="2">Belongs to the TBCC family.</text>
</comment>